<evidence type="ECO:0000256" key="2">
    <source>
        <dbReference type="ARBA" id="ARBA00022485"/>
    </source>
</evidence>
<dbReference type="InterPro" id="IPR032432">
    <property type="entry name" value="Radical_SAM_C"/>
</dbReference>
<dbReference type="PROSITE" id="PS51918">
    <property type="entry name" value="RADICAL_SAM"/>
    <property type="match status" value="1"/>
</dbReference>
<dbReference type="InterPro" id="IPR005911">
    <property type="entry name" value="YhcC-like"/>
</dbReference>
<name>A0A6L5XZC1_9FIRM</name>
<keyword evidence="2" id="KW-0004">4Fe-4S</keyword>
<evidence type="ECO:0000259" key="7">
    <source>
        <dbReference type="PROSITE" id="PS51918"/>
    </source>
</evidence>
<dbReference type="InterPro" id="IPR007197">
    <property type="entry name" value="rSAM"/>
</dbReference>
<keyword evidence="9" id="KW-1185">Reference proteome</keyword>
<dbReference type="EMBL" id="VUMT01000010">
    <property type="protein sequence ID" value="MSS63821.1"/>
    <property type="molecule type" value="Genomic_DNA"/>
</dbReference>
<dbReference type="SMART" id="SM00729">
    <property type="entry name" value="Elp3"/>
    <property type="match status" value="1"/>
</dbReference>
<dbReference type="Pfam" id="PF04055">
    <property type="entry name" value="Radical_SAM"/>
    <property type="match status" value="1"/>
</dbReference>
<reference evidence="8 9" key="1">
    <citation type="submission" date="2019-08" db="EMBL/GenBank/DDBJ databases">
        <title>In-depth cultivation of the pig gut microbiome towards novel bacterial diversity and tailored functional studies.</title>
        <authorList>
            <person name="Wylensek D."/>
            <person name="Hitch T.C.A."/>
            <person name="Clavel T."/>
        </authorList>
    </citation>
    <scope>NUCLEOTIDE SEQUENCE [LARGE SCALE GENOMIC DNA]</scope>
    <source>
        <strain evidence="8 9">WCA-693-APC-MOT-I</strain>
    </source>
</reference>
<organism evidence="8 9">
    <name type="scientific">Velocimicrobium porci</name>
    <dbReference type="NCBI Taxonomy" id="2606634"/>
    <lineage>
        <taxon>Bacteria</taxon>
        <taxon>Bacillati</taxon>
        <taxon>Bacillota</taxon>
        <taxon>Clostridia</taxon>
        <taxon>Lachnospirales</taxon>
        <taxon>Lachnospiraceae</taxon>
        <taxon>Velocimicrobium</taxon>
    </lineage>
</organism>
<dbReference type="AlphaFoldDB" id="A0A6L5XZC1"/>
<keyword evidence="4" id="KW-0479">Metal-binding</keyword>
<dbReference type="NCBIfam" id="TIGR01212">
    <property type="entry name" value="TIGR01212 family radical SAM protein"/>
    <property type="match status" value="1"/>
</dbReference>
<sequence length="308" mass="34946">MLERKTWGEKRYYSLDYYLKQIFGEKVYKVALNGGMTCPNRDGKLDTRGCIFCSSGGSGDFAAPICKNVTEQINLAIDGIKKAKSVGNKFIAYFQAYTNTYAPIDHLERIFTEAINHPSIVALSIGTRPDCLGNDILDLLERLNKIKPVWIELGLQTCHDETARFIRRGYPLSVFDQAVAQLTKRNIDIIVHIIIGLPNETKEMLLETIAHVASLPIQGIKLQLLHVLKGTDLADYLGTFPILTMEQYIDWVISCLEHLPPDIVIHRLTGDGPKKLLLEPQWSSHKKMVMNQINRELKLRDTWQGRLI</sequence>
<keyword evidence="3" id="KW-0949">S-adenosyl-L-methionine</keyword>
<dbReference type="PANTHER" id="PTHR11135:SF1">
    <property type="entry name" value="PROTEIN YHCC"/>
    <property type="match status" value="1"/>
</dbReference>
<dbReference type="GO" id="GO:0046872">
    <property type="term" value="F:metal ion binding"/>
    <property type="evidence" value="ECO:0007669"/>
    <property type="project" value="UniProtKB-KW"/>
</dbReference>
<dbReference type="GO" id="GO:0051539">
    <property type="term" value="F:4 iron, 4 sulfur cluster binding"/>
    <property type="evidence" value="ECO:0007669"/>
    <property type="project" value="UniProtKB-KW"/>
</dbReference>
<keyword evidence="5" id="KW-0408">Iron</keyword>
<evidence type="ECO:0000256" key="3">
    <source>
        <dbReference type="ARBA" id="ARBA00022691"/>
    </source>
</evidence>
<gene>
    <name evidence="8" type="ORF">FYJ58_08020</name>
</gene>
<dbReference type="InterPro" id="IPR006638">
    <property type="entry name" value="Elp3/MiaA/NifB-like_rSAM"/>
</dbReference>
<evidence type="ECO:0000256" key="6">
    <source>
        <dbReference type="ARBA" id="ARBA00023014"/>
    </source>
</evidence>
<dbReference type="RefSeq" id="WP_154519232.1">
    <property type="nucleotide sequence ID" value="NZ_VUMT01000010.1"/>
</dbReference>
<dbReference type="SFLD" id="SFLDG01091">
    <property type="entry name" value="uncharacterized_CHP01210-like"/>
    <property type="match status" value="1"/>
</dbReference>
<proteinExistence type="predicted"/>
<protein>
    <submittedName>
        <fullName evidence="8">TIGR01212 family radical SAM protein</fullName>
    </submittedName>
</protein>
<comment type="cofactor">
    <cofactor evidence="1">
        <name>[4Fe-4S] cluster</name>
        <dbReference type="ChEBI" id="CHEBI:49883"/>
    </cofactor>
</comment>
<dbReference type="Pfam" id="PF16199">
    <property type="entry name" value="Radical_SAM_C"/>
    <property type="match status" value="1"/>
</dbReference>
<keyword evidence="6" id="KW-0411">Iron-sulfur</keyword>
<accession>A0A6L5XZC1</accession>
<evidence type="ECO:0000313" key="8">
    <source>
        <dbReference type="EMBL" id="MSS63821.1"/>
    </source>
</evidence>
<dbReference type="InterPro" id="IPR058240">
    <property type="entry name" value="rSAM_sf"/>
</dbReference>
<evidence type="ECO:0000313" key="9">
    <source>
        <dbReference type="Proteomes" id="UP000482209"/>
    </source>
</evidence>
<comment type="caution">
    <text evidence="8">The sequence shown here is derived from an EMBL/GenBank/DDBJ whole genome shotgun (WGS) entry which is preliminary data.</text>
</comment>
<dbReference type="InterPro" id="IPR023404">
    <property type="entry name" value="rSAM_horseshoe"/>
</dbReference>
<dbReference type="InterPro" id="IPR039661">
    <property type="entry name" value="ELP3"/>
</dbReference>
<evidence type="ECO:0000256" key="4">
    <source>
        <dbReference type="ARBA" id="ARBA00022723"/>
    </source>
</evidence>
<dbReference type="SFLD" id="SFLDG01086">
    <property type="entry name" value="elongater_protein-like"/>
    <property type="match status" value="1"/>
</dbReference>
<dbReference type="Proteomes" id="UP000482209">
    <property type="component" value="Unassembled WGS sequence"/>
</dbReference>
<evidence type="ECO:0000256" key="1">
    <source>
        <dbReference type="ARBA" id="ARBA00001966"/>
    </source>
</evidence>
<dbReference type="SFLD" id="SFLDS00029">
    <property type="entry name" value="Radical_SAM"/>
    <property type="match status" value="1"/>
</dbReference>
<dbReference type="Gene3D" id="3.80.30.20">
    <property type="entry name" value="tm_1862 like domain"/>
    <property type="match status" value="1"/>
</dbReference>
<dbReference type="GO" id="GO:0003824">
    <property type="term" value="F:catalytic activity"/>
    <property type="evidence" value="ECO:0007669"/>
    <property type="project" value="InterPro"/>
</dbReference>
<dbReference type="SUPFAM" id="SSF102114">
    <property type="entry name" value="Radical SAM enzymes"/>
    <property type="match status" value="1"/>
</dbReference>
<feature type="domain" description="Radical SAM core" evidence="7">
    <location>
        <begin position="22"/>
        <end position="262"/>
    </location>
</feature>
<dbReference type="PANTHER" id="PTHR11135">
    <property type="entry name" value="HISTONE ACETYLTRANSFERASE-RELATED"/>
    <property type="match status" value="1"/>
</dbReference>
<evidence type="ECO:0000256" key="5">
    <source>
        <dbReference type="ARBA" id="ARBA00023004"/>
    </source>
</evidence>